<evidence type="ECO:0000313" key="6">
    <source>
        <dbReference type="Proteomes" id="UP000178587"/>
    </source>
</evidence>
<dbReference type="GO" id="GO:0019205">
    <property type="term" value="F:nucleobase-containing compound kinase activity"/>
    <property type="evidence" value="ECO:0007669"/>
    <property type="project" value="InterPro"/>
</dbReference>
<keyword evidence="1" id="KW-0808">Transferase</keyword>
<dbReference type="InterPro" id="IPR000850">
    <property type="entry name" value="Adenylat/UMP-CMP_kin"/>
</dbReference>
<keyword evidence="2" id="KW-0545">Nucleotide biosynthesis</keyword>
<evidence type="ECO:0008006" key="7">
    <source>
        <dbReference type="Google" id="ProtNLM"/>
    </source>
</evidence>
<dbReference type="PROSITE" id="PS00113">
    <property type="entry name" value="ADENYLATE_KINASE"/>
    <property type="match status" value="1"/>
</dbReference>
<dbReference type="SUPFAM" id="SSF52540">
    <property type="entry name" value="P-loop containing nucleoside triphosphate hydrolases"/>
    <property type="match status" value="1"/>
</dbReference>
<name>A0A1F6EIE5_9BACT</name>
<dbReference type="AlphaFoldDB" id="A0A1F6EIE5"/>
<proteinExistence type="predicted"/>
<accession>A0A1F6EIE5</accession>
<sequence>MKYEKEFPLFKTKVSGVTPKFDLSTPEGRAGYFEAKAGEDIRKLKEYLKSHTFVAYLLAKKSAGKGTYTKLMREIFGDVIAHVSVGDVVRATHRVMEDESEHATRSEIMEYLEKHYRGYMSLDDAVKALLGRDTKSLLPSEFILALVKREIDALPRGALFIDGFPRELDQVSYAFFFRDLVNYRNDPDIFIAIDIPMSVIDERMKYRVVCPTCQTPRNVKLLATKNVEHDQSSGEFYLLCDEHGERMVAKEGDTAGIEPIRARLEKDGQLIDKMFSLHGVPKILLRNAVPADTALQYVDDYELTPEYSYKWDEKSQKVTTKESPWTIKDDEGVEVYSLLAPAVVVVLIKQLVSVLKL</sequence>
<evidence type="ECO:0000256" key="3">
    <source>
        <dbReference type="ARBA" id="ARBA00022741"/>
    </source>
</evidence>
<dbReference type="InterPro" id="IPR027417">
    <property type="entry name" value="P-loop_NTPase"/>
</dbReference>
<organism evidence="5 6">
    <name type="scientific">Candidatus Kaiserbacteria bacterium RIFCSPLOWO2_01_FULL_50_24</name>
    <dbReference type="NCBI Taxonomy" id="1798507"/>
    <lineage>
        <taxon>Bacteria</taxon>
        <taxon>Candidatus Kaiseribacteriota</taxon>
    </lineage>
</organism>
<evidence type="ECO:0000256" key="4">
    <source>
        <dbReference type="ARBA" id="ARBA00022777"/>
    </source>
</evidence>
<dbReference type="EMBL" id="MFLU01000019">
    <property type="protein sequence ID" value="OGG73436.1"/>
    <property type="molecule type" value="Genomic_DNA"/>
</dbReference>
<dbReference type="Gene3D" id="3.40.50.300">
    <property type="entry name" value="P-loop containing nucleotide triphosphate hydrolases"/>
    <property type="match status" value="1"/>
</dbReference>
<dbReference type="GO" id="GO:0005524">
    <property type="term" value="F:ATP binding"/>
    <property type="evidence" value="ECO:0007669"/>
    <property type="project" value="InterPro"/>
</dbReference>
<keyword evidence="4" id="KW-0418">Kinase</keyword>
<evidence type="ECO:0000256" key="2">
    <source>
        <dbReference type="ARBA" id="ARBA00022727"/>
    </source>
</evidence>
<dbReference type="GO" id="GO:0009165">
    <property type="term" value="P:nucleotide biosynthetic process"/>
    <property type="evidence" value="ECO:0007669"/>
    <property type="project" value="UniProtKB-KW"/>
</dbReference>
<keyword evidence="3" id="KW-0547">Nucleotide-binding</keyword>
<dbReference type="STRING" id="1798507.A3A34_02445"/>
<gene>
    <name evidence="5" type="ORF">A3A34_02445</name>
</gene>
<reference evidence="5 6" key="1">
    <citation type="journal article" date="2016" name="Nat. Commun.">
        <title>Thousands of microbial genomes shed light on interconnected biogeochemical processes in an aquifer system.</title>
        <authorList>
            <person name="Anantharaman K."/>
            <person name="Brown C.T."/>
            <person name="Hug L.A."/>
            <person name="Sharon I."/>
            <person name="Castelle C.J."/>
            <person name="Probst A.J."/>
            <person name="Thomas B.C."/>
            <person name="Singh A."/>
            <person name="Wilkins M.J."/>
            <person name="Karaoz U."/>
            <person name="Brodie E.L."/>
            <person name="Williams K.H."/>
            <person name="Hubbard S.S."/>
            <person name="Banfield J.F."/>
        </authorList>
    </citation>
    <scope>NUCLEOTIDE SEQUENCE [LARGE SCALE GENOMIC DNA]</scope>
</reference>
<evidence type="ECO:0000256" key="1">
    <source>
        <dbReference type="ARBA" id="ARBA00022679"/>
    </source>
</evidence>
<dbReference type="Proteomes" id="UP000178587">
    <property type="component" value="Unassembled WGS sequence"/>
</dbReference>
<dbReference type="PANTHER" id="PTHR23359">
    <property type="entry name" value="NUCLEOTIDE KINASE"/>
    <property type="match status" value="1"/>
</dbReference>
<comment type="caution">
    <text evidence="5">The sequence shown here is derived from an EMBL/GenBank/DDBJ whole genome shotgun (WGS) entry which is preliminary data.</text>
</comment>
<dbReference type="InterPro" id="IPR033690">
    <property type="entry name" value="Adenylat_kinase_CS"/>
</dbReference>
<dbReference type="Pfam" id="PF00406">
    <property type="entry name" value="ADK"/>
    <property type="match status" value="1"/>
</dbReference>
<evidence type="ECO:0000313" key="5">
    <source>
        <dbReference type="EMBL" id="OGG73436.1"/>
    </source>
</evidence>
<protein>
    <recommendedName>
        <fullName evidence="7">Adenylate kinase</fullName>
    </recommendedName>
</protein>